<organism evidence="1 2">
    <name type="scientific">Tribonema minus</name>
    <dbReference type="NCBI Taxonomy" id="303371"/>
    <lineage>
        <taxon>Eukaryota</taxon>
        <taxon>Sar</taxon>
        <taxon>Stramenopiles</taxon>
        <taxon>Ochrophyta</taxon>
        <taxon>PX clade</taxon>
        <taxon>Xanthophyceae</taxon>
        <taxon>Tribonematales</taxon>
        <taxon>Tribonemataceae</taxon>
        <taxon>Tribonema</taxon>
    </lineage>
</organism>
<protein>
    <submittedName>
        <fullName evidence="1">Uncharacterized protein</fullName>
    </submittedName>
</protein>
<dbReference type="Proteomes" id="UP000664859">
    <property type="component" value="Unassembled WGS sequence"/>
</dbReference>
<gene>
    <name evidence="1" type="ORF">JKP88DRAFT_273046</name>
</gene>
<dbReference type="AlphaFoldDB" id="A0A835YYD9"/>
<comment type="caution">
    <text evidence="1">The sequence shown here is derived from an EMBL/GenBank/DDBJ whole genome shotgun (WGS) entry which is preliminary data.</text>
</comment>
<accession>A0A835YYD9</accession>
<dbReference type="EMBL" id="JAFCMP010000223">
    <property type="protein sequence ID" value="KAG5183074.1"/>
    <property type="molecule type" value="Genomic_DNA"/>
</dbReference>
<evidence type="ECO:0000313" key="1">
    <source>
        <dbReference type="EMBL" id="KAG5183074.1"/>
    </source>
</evidence>
<keyword evidence="2" id="KW-1185">Reference proteome</keyword>
<sequence>MSSFGDARSRDVYNRNLYQAVRAANAATPLTVTHALHGITAETGSVKGDKVPFEMVKFSAVEATADSYEGQLQIHINDGTNTVAGVKVAELSSANAKFVASTLSGDFGSEYKASFTKGTGQDGSTVATVQTLSTGAAGAAVELKATDNRLWVKAANTDVSGVLTVQGDELSFYQANGASGAKADAGIKYSYTHGTGLEGASTGVMRYNLDPNNLLDNTMGLGSHEFNTYSDLGTTQKVLSIGGGEAEGAQNVDFTNCNVGMGVAGSATYKLNVAGDTRFDGDSTVTGKMIVVGDLEVQGDLTTISTSEVVVADLNIILGNGNTTAAQIDGGGITLGSGAAPNSVRWQYSDALKAWDADINVNVQSGKSLLIAGGTDVIDDTGATLAETGLSFGKDTASLALGQVVTLDSSTLNFASPDATVKFGTAAELSKTGFSSTSADFSLYLGALKQWKITRQVVDTLDMLTMSWVADGTTAAPEDYSIKFSVAA</sequence>
<name>A0A835YYD9_9STRA</name>
<evidence type="ECO:0000313" key="2">
    <source>
        <dbReference type="Proteomes" id="UP000664859"/>
    </source>
</evidence>
<proteinExistence type="predicted"/>
<reference evidence="1" key="1">
    <citation type="submission" date="2021-02" db="EMBL/GenBank/DDBJ databases">
        <title>First Annotated Genome of the Yellow-green Alga Tribonema minus.</title>
        <authorList>
            <person name="Mahan K.M."/>
        </authorList>
    </citation>
    <scope>NUCLEOTIDE SEQUENCE</scope>
    <source>
        <strain evidence="1">UTEX B ZZ1240</strain>
    </source>
</reference>